<keyword evidence="1" id="KW-0479">Metal-binding</keyword>
<proteinExistence type="predicted"/>
<dbReference type="Pfam" id="PF01258">
    <property type="entry name" value="zf-dskA_traR"/>
    <property type="match status" value="1"/>
</dbReference>
<feature type="zinc finger region" description="dksA C4-type" evidence="4">
    <location>
        <begin position="71"/>
        <end position="95"/>
    </location>
</feature>
<keyword evidence="3" id="KW-0862">Zinc</keyword>
<evidence type="ECO:0000259" key="6">
    <source>
        <dbReference type="Pfam" id="PF01258"/>
    </source>
</evidence>
<feature type="region of interest" description="Disordered" evidence="5">
    <location>
        <begin position="103"/>
        <end position="147"/>
    </location>
</feature>
<dbReference type="RefSeq" id="WP_359278584.1">
    <property type="nucleotide sequence ID" value="NZ_JBEZNA010000145.1"/>
</dbReference>
<evidence type="ECO:0000313" key="7">
    <source>
        <dbReference type="EMBL" id="MEU9581707.1"/>
    </source>
</evidence>
<gene>
    <name evidence="7" type="ORF">AB0D95_31350</name>
</gene>
<evidence type="ECO:0000313" key="8">
    <source>
        <dbReference type="Proteomes" id="UP001551584"/>
    </source>
</evidence>
<feature type="region of interest" description="Disordered" evidence="5">
    <location>
        <begin position="1"/>
        <end position="20"/>
    </location>
</feature>
<dbReference type="Proteomes" id="UP001551584">
    <property type="component" value="Unassembled WGS sequence"/>
</dbReference>
<dbReference type="PANTHER" id="PTHR33823">
    <property type="entry name" value="RNA POLYMERASE-BINDING TRANSCRIPTION FACTOR DKSA-RELATED"/>
    <property type="match status" value="1"/>
</dbReference>
<feature type="domain" description="Zinc finger DksA/TraR C4-type" evidence="6">
    <location>
        <begin position="66"/>
        <end position="97"/>
    </location>
</feature>
<dbReference type="PANTHER" id="PTHR33823:SF4">
    <property type="entry name" value="GENERAL STRESS PROTEIN 16O"/>
    <property type="match status" value="1"/>
</dbReference>
<accession>A0ABV3EZR1</accession>
<feature type="compositionally biased region" description="Low complexity" evidence="5">
    <location>
        <begin position="103"/>
        <end position="136"/>
    </location>
</feature>
<evidence type="ECO:0000256" key="1">
    <source>
        <dbReference type="ARBA" id="ARBA00022723"/>
    </source>
</evidence>
<dbReference type="SUPFAM" id="SSF57716">
    <property type="entry name" value="Glucocorticoid receptor-like (DNA-binding domain)"/>
    <property type="match status" value="1"/>
</dbReference>
<organism evidence="7 8">
    <name type="scientific">Streptomyces chilikensis</name>
    <dbReference type="NCBI Taxonomy" id="1194079"/>
    <lineage>
        <taxon>Bacteria</taxon>
        <taxon>Bacillati</taxon>
        <taxon>Actinomycetota</taxon>
        <taxon>Actinomycetes</taxon>
        <taxon>Kitasatosporales</taxon>
        <taxon>Streptomycetaceae</taxon>
        <taxon>Streptomyces</taxon>
    </lineage>
</organism>
<reference evidence="7 8" key="1">
    <citation type="submission" date="2024-06" db="EMBL/GenBank/DDBJ databases">
        <title>The Natural Products Discovery Center: Release of the First 8490 Sequenced Strains for Exploring Actinobacteria Biosynthetic Diversity.</title>
        <authorList>
            <person name="Kalkreuter E."/>
            <person name="Kautsar S.A."/>
            <person name="Yang D."/>
            <person name="Bader C.D."/>
            <person name="Teijaro C.N."/>
            <person name="Fluegel L."/>
            <person name="Davis C.M."/>
            <person name="Simpson J.R."/>
            <person name="Lauterbach L."/>
            <person name="Steele A.D."/>
            <person name="Gui C."/>
            <person name="Meng S."/>
            <person name="Li G."/>
            <person name="Viehrig K."/>
            <person name="Ye F."/>
            <person name="Su P."/>
            <person name="Kiefer A.F."/>
            <person name="Nichols A."/>
            <person name="Cepeda A.J."/>
            <person name="Yan W."/>
            <person name="Fan B."/>
            <person name="Jiang Y."/>
            <person name="Adhikari A."/>
            <person name="Zheng C.-J."/>
            <person name="Schuster L."/>
            <person name="Cowan T.M."/>
            <person name="Smanski M.J."/>
            <person name="Chevrette M.G."/>
            <person name="De Carvalho L.P.S."/>
            <person name="Shen B."/>
        </authorList>
    </citation>
    <scope>NUCLEOTIDE SEQUENCE [LARGE SCALE GENOMIC DNA]</scope>
    <source>
        <strain evidence="7 8">NPDC048117</strain>
    </source>
</reference>
<evidence type="ECO:0000256" key="2">
    <source>
        <dbReference type="ARBA" id="ARBA00022771"/>
    </source>
</evidence>
<comment type="caution">
    <text evidence="7">The sequence shown here is derived from an EMBL/GenBank/DDBJ whole genome shotgun (WGS) entry which is preliminary data.</text>
</comment>
<dbReference type="EMBL" id="JBEZNA010000145">
    <property type="protein sequence ID" value="MEU9581707.1"/>
    <property type="molecule type" value="Genomic_DNA"/>
</dbReference>
<sequence>MNSPTAAGDRAARHLTPEDLAGLRAGLDEQLRFHRERSAGGRPAAPAPARMVVADVEAALRRMDEGRYGSCHRCGLPVERQRLLIVPQARYCAPCQRLRAAPRPATADPVPAAAAGHPVAGPATAGRRATGHRATGLPAPDHRAADR</sequence>
<evidence type="ECO:0000256" key="3">
    <source>
        <dbReference type="ARBA" id="ARBA00022833"/>
    </source>
</evidence>
<dbReference type="Gene3D" id="1.20.120.910">
    <property type="entry name" value="DksA, coiled-coil domain"/>
    <property type="match status" value="1"/>
</dbReference>
<protein>
    <submittedName>
        <fullName evidence="7">TraR/DksA C4-type zinc finger protein</fullName>
    </submittedName>
</protein>
<dbReference type="InterPro" id="IPR000962">
    <property type="entry name" value="Znf_DskA_TraR"/>
</dbReference>
<evidence type="ECO:0000256" key="5">
    <source>
        <dbReference type="SAM" id="MobiDB-lite"/>
    </source>
</evidence>
<keyword evidence="8" id="KW-1185">Reference proteome</keyword>
<name>A0ABV3EZR1_9ACTN</name>
<evidence type="ECO:0000256" key="4">
    <source>
        <dbReference type="PROSITE-ProRule" id="PRU00510"/>
    </source>
</evidence>
<dbReference type="PROSITE" id="PS51128">
    <property type="entry name" value="ZF_DKSA_2"/>
    <property type="match status" value="1"/>
</dbReference>
<keyword evidence="2" id="KW-0863">Zinc-finger</keyword>